<dbReference type="OrthoDB" id="2160590at2759"/>
<evidence type="ECO:0000256" key="1">
    <source>
        <dbReference type="SAM" id="MobiDB-lite"/>
    </source>
</evidence>
<keyword evidence="4" id="KW-1185">Reference proteome</keyword>
<gene>
    <name evidence="3" type="ORF">LY90DRAFT_706439</name>
</gene>
<feature type="region of interest" description="Disordered" evidence="1">
    <location>
        <begin position="57"/>
        <end position="94"/>
    </location>
</feature>
<keyword evidence="2" id="KW-0472">Membrane</keyword>
<evidence type="ECO:0000313" key="3">
    <source>
        <dbReference type="EMBL" id="ORY24909.1"/>
    </source>
</evidence>
<dbReference type="EMBL" id="MCOG01000217">
    <property type="protein sequence ID" value="ORY24909.1"/>
    <property type="molecule type" value="Genomic_DNA"/>
</dbReference>
<feature type="region of interest" description="Disordered" evidence="1">
    <location>
        <begin position="20"/>
        <end position="44"/>
    </location>
</feature>
<feature type="compositionally biased region" description="Basic and acidic residues" evidence="1">
    <location>
        <begin position="57"/>
        <end position="72"/>
    </location>
</feature>
<keyword evidence="2" id="KW-0812">Transmembrane</keyword>
<organism evidence="3 4">
    <name type="scientific">Neocallimastix californiae</name>
    <dbReference type="NCBI Taxonomy" id="1754190"/>
    <lineage>
        <taxon>Eukaryota</taxon>
        <taxon>Fungi</taxon>
        <taxon>Fungi incertae sedis</taxon>
        <taxon>Chytridiomycota</taxon>
        <taxon>Chytridiomycota incertae sedis</taxon>
        <taxon>Neocallimastigomycetes</taxon>
        <taxon>Neocallimastigales</taxon>
        <taxon>Neocallimastigaceae</taxon>
        <taxon>Neocallimastix</taxon>
    </lineage>
</organism>
<dbReference type="Proteomes" id="UP000193920">
    <property type="component" value="Unassembled WGS sequence"/>
</dbReference>
<accession>A0A1Y2AQR3</accession>
<feature type="compositionally biased region" description="Basic residues" evidence="1">
    <location>
        <begin position="27"/>
        <end position="36"/>
    </location>
</feature>
<comment type="caution">
    <text evidence="3">The sequence shown here is derived from an EMBL/GenBank/DDBJ whole genome shotgun (WGS) entry which is preliminary data.</text>
</comment>
<proteinExistence type="predicted"/>
<evidence type="ECO:0000313" key="4">
    <source>
        <dbReference type="Proteomes" id="UP000193920"/>
    </source>
</evidence>
<protein>
    <submittedName>
        <fullName evidence="3">Uncharacterized protein</fullName>
    </submittedName>
</protein>
<name>A0A1Y2AQR3_9FUNG</name>
<keyword evidence="2" id="KW-1133">Transmembrane helix</keyword>
<feature type="transmembrane region" description="Helical" evidence="2">
    <location>
        <begin position="114"/>
        <end position="136"/>
    </location>
</feature>
<reference evidence="3 4" key="1">
    <citation type="submission" date="2016-08" db="EMBL/GenBank/DDBJ databases">
        <title>A Parts List for Fungal Cellulosomes Revealed by Comparative Genomics.</title>
        <authorList>
            <consortium name="DOE Joint Genome Institute"/>
            <person name="Haitjema C.H."/>
            <person name="Gilmore S.P."/>
            <person name="Henske J.K."/>
            <person name="Solomon K.V."/>
            <person name="De Groot R."/>
            <person name="Kuo A."/>
            <person name="Mondo S.J."/>
            <person name="Salamov A.A."/>
            <person name="Labutti K."/>
            <person name="Zhao Z."/>
            <person name="Chiniquy J."/>
            <person name="Barry K."/>
            <person name="Brewer H.M."/>
            <person name="Purvine S.O."/>
            <person name="Wright A.T."/>
            <person name="Boxma B."/>
            <person name="Van Alen T."/>
            <person name="Hackstein J.H."/>
            <person name="Baker S.E."/>
            <person name="Grigoriev I.V."/>
            <person name="O'Malley M.A."/>
        </authorList>
    </citation>
    <scope>NUCLEOTIDE SEQUENCE [LARGE SCALE GENOMIC DNA]</scope>
    <source>
        <strain evidence="3 4">G1</strain>
    </source>
</reference>
<sequence length="182" mass="21475">MQQDNNTSVLDDLKEIRKKQYEESLLRKRNTNSKKKAKEEKEKIKETVLKNENEVIEETKPLLETETEKETSNNKNSNNIKDDDNFEESSVKTKVDLANDRRKNRGFESKDSKLLHILFIIYYHIKTFFLFIYMFIQTLISPQASKKYSQKKKPNKFSSFDTFRKDNADANFKFGMCSSCGN</sequence>
<dbReference type="AlphaFoldDB" id="A0A1Y2AQR3"/>
<evidence type="ECO:0000256" key="2">
    <source>
        <dbReference type="SAM" id="Phobius"/>
    </source>
</evidence>